<dbReference type="EMBL" id="JAIFRP010000006">
    <property type="protein sequence ID" value="KAK2588007.1"/>
    <property type="molecule type" value="Genomic_DNA"/>
</dbReference>
<evidence type="ECO:0000313" key="4">
    <source>
        <dbReference type="EMBL" id="KAK2588007.1"/>
    </source>
</evidence>
<dbReference type="PANTHER" id="PTHR14614:SF130">
    <property type="entry name" value="PROTEIN-LYSINE N-METHYLTRANSFERASE EEF2KMT"/>
    <property type="match status" value="1"/>
</dbReference>
<dbReference type="Pfam" id="PF10294">
    <property type="entry name" value="Methyltransf_16"/>
    <property type="match status" value="2"/>
</dbReference>
<proteinExistence type="inferred from homology"/>
<keyword evidence="5" id="KW-1185">Reference proteome</keyword>
<reference evidence="4" key="1">
    <citation type="submission" date="2021-08" db="EMBL/GenBank/DDBJ databases">
        <authorList>
            <person name="Misof B."/>
            <person name="Oliver O."/>
            <person name="Podsiadlowski L."/>
            <person name="Donath A."/>
            <person name="Peters R."/>
            <person name="Mayer C."/>
            <person name="Rust J."/>
            <person name="Gunkel S."/>
            <person name="Lesny P."/>
            <person name="Martin S."/>
            <person name="Oeyen J.P."/>
            <person name="Petersen M."/>
            <person name="Panagiotis P."/>
            <person name="Wilbrandt J."/>
            <person name="Tanja T."/>
        </authorList>
    </citation>
    <scope>NUCLEOTIDE SEQUENCE</scope>
    <source>
        <strain evidence="4">GBR_01_08_01A</strain>
        <tissue evidence="4">Thorax + abdomen</tissue>
    </source>
</reference>
<evidence type="ECO:0000256" key="2">
    <source>
        <dbReference type="ARBA" id="ARBA00022679"/>
    </source>
</evidence>
<evidence type="ECO:0000256" key="1">
    <source>
        <dbReference type="ARBA" id="ARBA00005511"/>
    </source>
</evidence>
<dbReference type="Proteomes" id="UP001258017">
    <property type="component" value="Unassembled WGS sequence"/>
</dbReference>
<dbReference type="Gene3D" id="3.40.50.150">
    <property type="entry name" value="Vaccinia Virus protein VP39"/>
    <property type="match status" value="1"/>
</dbReference>
<dbReference type="InterPro" id="IPR029426">
    <property type="entry name" value="FAM86_N"/>
</dbReference>
<keyword evidence="2" id="KW-0808">Transferase</keyword>
<dbReference type="Pfam" id="PF14904">
    <property type="entry name" value="FAM86"/>
    <property type="match status" value="1"/>
</dbReference>
<sequence>MDNCILELKKLFCCCAPINELKQLLQKIKEKEDGVISIDIQKKIVANTVNNILIKEYPIKYSYQRAFMKLLISQLEQNGDEIDDDVFVAYGNIVSLPEKDIHYRHFLQENGDLQYITIQESVNIISKGTTGLCVWQGALHLATWCLKNRSKFLGKSILELGCGVGLTGLSIINTCSPKRYIFSDCHENVLDMLCENIRFNLLSLQERISIDARLSKDRSKLHIKYSDTDVKVVELKWEDINKYTNEDSTVHDVIIGADILYESSSFYSLLSGLNLLLKPTNCAIIAATIRNEDTLNKFLSQLGEHSLTYLECDISEQSMFIESSQTPVKILQIFKKTEIV</sequence>
<dbReference type="InterPro" id="IPR029063">
    <property type="entry name" value="SAM-dependent_MTases_sf"/>
</dbReference>
<gene>
    <name evidence="4" type="ORF">KPH14_004082</name>
</gene>
<protein>
    <recommendedName>
        <fullName evidence="3">FAM86 N-terminal domain-containing protein</fullName>
    </recommendedName>
</protein>
<name>A0AAD9RXZ0_9HYME</name>
<comment type="caution">
    <text evidence="4">The sequence shown here is derived from an EMBL/GenBank/DDBJ whole genome shotgun (WGS) entry which is preliminary data.</text>
</comment>
<dbReference type="GO" id="GO:0032991">
    <property type="term" value="C:protein-containing complex"/>
    <property type="evidence" value="ECO:0007669"/>
    <property type="project" value="TreeGrafter"/>
</dbReference>
<evidence type="ECO:0000259" key="3">
    <source>
        <dbReference type="Pfam" id="PF14904"/>
    </source>
</evidence>
<reference evidence="4" key="2">
    <citation type="journal article" date="2023" name="Commun. Biol.">
        <title>Intrasexual cuticular hydrocarbon dimorphism in a wasp sheds light on hydrocarbon biosynthesis genes in Hymenoptera.</title>
        <authorList>
            <person name="Moris V.C."/>
            <person name="Podsiadlowski L."/>
            <person name="Martin S."/>
            <person name="Oeyen J.P."/>
            <person name="Donath A."/>
            <person name="Petersen M."/>
            <person name="Wilbrandt J."/>
            <person name="Misof B."/>
            <person name="Liedtke D."/>
            <person name="Thamm M."/>
            <person name="Scheiner R."/>
            <person name="Schmitt T."/>
            <person name="Niehuis O."/>
        </authorList>
    </citation>
    <scope>NUCLEOTIDE SEQUENCE</scope>
    <source>
        <strain evidence="4">GBR_01_08_01A</strain>
    </source>
</reference>
<dbReference type="GO" id="GO:0016740">
    <property type="term" value="F:transferase activity"/>
    <property type="evidence" value="ECO:0007669"/>
    <property type="project" value="UniProtKB-KW"/>
</dbReference>
<dbReference type="InterPro" id="IPR019410">
    <property type="entry name" value="Methyltransf_16"/>
</dbReference>
<evidence type="ECO:0000313" key="5">
    <source>
        <dbReference type="Proteomes" id="UP001258017"/>
    </source>
</evidence>
<feature type="domain" description="FAM86 N-terminal" evidence="3">
    <location>
        <begin position="35"/>
        <end position="92"/>
    </location>
</feature>
<comment type="similarity">
    <text evidence="1">Belongs to the class I-like SAM-binding methyltransferase superfamily. EEF2KMT family.</text>
</comment>
<accession>A0AAD9RXZ0</accession>
<dbReference type="SUPFAM" id="SSF53335">
    <property type="entry name" value="S-adenosyl-L-methionine-dependent methyltransferases"/>
    <property type="match status" value="1"/>
</dbReference>
<dbReference type="AlphaFoldDB" id="A0AAD9RXZ0"/>
<dbReference type="PANTHER" id="PTHR14614">
    <property type="entry name" value="HEPATOCELLULAR CARCINOMA-ASSOCIATED ANTIGEN"/>
    <property type="match status" value="1"/>
</dbReference>
<organism evidence="4 5">
    <name type="scientific">Odynerus spinipes</name>
    <dbReference type="NCBI Taxonomy" id="1348599"/>
    <lineage>
        <taxon>Eukaryota</taxon>
        <taxon>Metazoa</taxon>
        <taxon>Ecdysozoa</taxon>
        <taxon>Arthropoda</taxon>
        <taxon>Hexapoda</taxon>
        <taxon>Insecta</taxon>
        <taxon>Pterygota</taxon>
        <taxon>Neoptera</taxon>
        <taxon>Endopterygota</taxon>
        <taxon>Hymenoptera</taxon>
        <taxon>Apocrita</taxon>
        <taxon>Aculeata</taxon>
        <taxon>Vespoidea</taxon>
        <taxon>Vespidae</taxon>
        <taxon>Eumeninae</taxon>
        <taxon>Odynerus</taxon>
    </lineage>
</organism>